<keyword evidence="2" id="KW-1185">Reference proteome</keyword>
<comment type="caution">
    <text evidence="1">The sequence shown here is derived from an EMBL/GenBank/DDBJ whole genome shotgun (WGS) entry which is preliminary data.</text>
</comment>
<name>A0ABR3BJK5_9TREE</name>
<evidence type="ECO:0000313" key="1">
    <source>
        <dbReference type="EMBL" id="KAL0240446.1"/>
    </source>
</evidence>
<gene>
    <name evidence="1" type="ORF">I308_106698</name>
</gene>
<organism evidence="1 2">
    <name type="scientific">Cryptococcus tetragattii IND107</name>
    <dbReference type="NCBI Taxonomy" id="1296105"/>
    <lineage>
        <taxon>Eukaryota</taxon>
        <taxon>Fungi</taxon>
        <taxon>Dikarya</taxon>
        <taxon>Basidiomycota</taxon>
        <taxon>Agaricomycotina</taxon>
        <taxon>Tremellomycetes</taxon>
        <taxon>Tremellales</taxon>
        <taxon>Cryptococcaceae</taxon>
        <taxon>Cryptococcus</taxon>
        <taxon>Cryptococcus gattii species complex</taxon>
    </lineage>
</organism>
<reference evidence="1" key="1">
    <citation type="submission" date="2015-01" db="EMBL/GenBank/DDBJ databases">
        <authorList>
            <consortium name="The Broad Institute Genomics Platform"/>
            <person name="Cuomo C."/>
            <person name="Litvintseva A."/>
            <person name="Chen Y."/>
            <person name="Heitman J."/>
            <person name="Sun S."/>
            <person name="Springer D."/>
            <person name="Dromer F."/>
            <person name="Young S."/>
            <person name="Zeng Q."/>
            <person name="Gargeya S."/>
            <person name="Abouelleil A."/>
            <person name="Alvarado L."/>
            <person name="Chapman S.B."/>
            <person name="Gainer-Dewar J."/>
            <person name="Goldberg J."/>
            <person name="Griggs A."/>
            <person name="Gujja S."/>
            <person name="Hansen M."/>
            <person name="Howarth C."/>
            <person name="Imamovic A."/>
            <person name="Larimer J."/>
            <person name="Murphy C."/>
            <person name="Naylor J."/>
            <person name="Pearson M."/>
            <person name="Priest M."/>
            <person name="Roberts A."/>
            <person name="Saif S."/>
            <person name="Shea T."/>
            <person name="Sykes S."/>
            <person name="Wortman J."/>
            <person name="Nusbaum C."/>
            <person name="Birren B."/>
        </authorList>
    </citation>
    <scope>NUCLEOTIDE SEQUENCE</scope>
    <source>
        <strain evidence="1">IND107</strain>
    </source>
</reference>
<sequence>MLRFSICRIGTPELLPRTKHRRVQLIDCCQAHTADSYVLQEKGSPSDIVDCLEKLRTGAAGNFVSFIRIYTFSTSLPASLTNHQMVLGENQE</sequence>
<reference evidence="1" key="2">
    <citation type="submission" date="2024-01" db="EMBL/GenBank/DDBJ databases">
        <title>Comparative genomics of Cryptococcus and Kwoniella reveals pathogenesis evolution and contrasting modes of karyotype evolution via chromosome fusion or intercentromeric recombination.</title>
        <authorList>
            <person name="Coelho M.A."/>
            <person name="David-Palma M."/>
            <person name="Shea T."/>
            <person name="Bowers K."/>
            <person name="Mcginley-Smith S."/>
            <person name="Mohammad A.W."/>
            <person name="Gnirke A."/>
            <person name="Yurkov A.M."/>
            <person name="Nowrousian M."/>
            <person name="Sun S."/>
            <person name="Cuomo C.A."/>
            <person name="Heitman J."/>
        </authorList>
    </citation>
    <scope>NUCLEOTIDE SEQUENCE</scope>
    <source>
        <strain evidence="1">IND107</strain>
    </source>
</reference>
<dbReference type="EMBL" id="ATAM02000014">
    <property type="protein sequence ID" value="KAL0240446.1"/>
    <property type="molecule type" value="Genomic_DNA"/>
</dbReference>
<dbReference type="GeneID" id="91993553"/>
<evidence type="ECO:0000313" key="2">
    <source>
        <dbReference type="Proteomes" id="UP000054399"/>
    </source>
</evidence>
<protein>
    <submittedName>
        <fullName evidence="1">Uncharacterized protein</fullName>
    </submittedName>
</protein>
<accession>A0ABR3BJK5</accession>
<proteinExistence type="predicted"/>
<dbReference type="RefSeq" id="XP_066610945.1">
    <property type="nucleotide sequence ID" value="XM_066761120.1"/>
</dbReference>
<dbReference type="Proteomes" id="UP000054399">
    <property type="component" value="Unassembled WGS sequence"/>
</dbReference>